<evidence type="ECO:0000313" key="3">
    <source>
        <dbReference type="Proteomes" id="UP000316238"/>
    </source>
</evidence>
<dbReference type="Gene3D" id="3.40.50.10610">
    <property type="entry name" value="ABC-type transport auxiliary lipoprotein component"/>
    <property type="match status" value="1"/>
</dbReference>
<dbReference type="EMBL" id="NQJD01000007">
    <property type="protein sequence ID" value="TAA75436.1"/>
    <property type="molecule type" value="Genomic_DNA"/>
</dbReference>
<dbReference type="Proteomes" id="UP000316238">
    <property type="component" value="Unassembled WGS sequence"/>
</dbReference>
<evidence type="ECO:0000256" key="1">
    <source>
        <dbReference type="SAM" id="SignalP"/>
    </source>
</evidence>
<dbReference type="AlphaFoldDB" id="A0A521G314"/>
<dbReference type="Pfam" id="PF03783">
    <property type="entry name" value="CsgG"/>
    <property type="match status" value="1"/>
</dbReference>
<name>A0A521G314_9BACT</name>
<dbReference type="InterPro" id="IPR005534">
    <property type="entry name" value="Curli_assmbl/transp-comp_CsgG"/>
</dbReference>
<feature type="signal peptide" evidence="1">
    <location>
        <begin position="1"/>
        <end position="24"/>
    </location>
</feature>
<comment type="caution">
    <text evidence="2">The sequence shown here is derived from an EMBL/GenBank/DDBJ whole genome shotgun (WGS) entry which is preliminary data.</text>
</comment>
<protein>
    <submittedName>
        <fullName evidence="2">TolB amino-terminal domain-containing protein</fullName>
    </submittedName>
</protein>
<evidence type="ECO:0000313" key="2">
    <source>
        <dbReference type="EMBL" id="TAA75436.1"/>
    </source>
</evidence>
<organism evidence="2 3">
    <name type="scientific">Candidatus Electronema aureum</name>
    <dbReference type="NCBI Taxonomy" id="2005002"/>
    <lineage>
        <taxon>Bacteria</taxon>
        <taxon>Pseudomonadati</taxon>
        <taxon>Thermodesulfobacteriota</taxon>
        <taxon>Desulfobulbia</taxon>
        <taxon>Desulfobulbales</taxon>
        <taxon>Desulfobulbaceae</taxon>
        <taxon>Candidatus Electronema</taxon>
    </lineage>
</organism>
<proteinExistence type="predicted"/>
<accession>A0A521G314</accession>
<keyword evidence="3" id="KW-1185">Reference proteome</keyword>
<gene>
    <name evidence="2" type="ORF">CDV28_10783</name>
</gene>
<keyword evidence="1" id="KW-0732">Signal</keyword>
<dbReference type="GO" id="GO:0030288">
    <property type="term" value="C:outer membrane-bounded periplasmic space"/>
    <property type="evidence" value="ECO:0007669"/>
    <property type="project" value="InterPro"/>
</dbReference>
<reference evidence="2" key="1">
    <citation type="submission" date="2017-07" db="EMBL/GenBank/DDBJ databases">
        <title>The cable genome - Insights into the physiology and evolution of filamentous bacteria capable of sulfide oxidation via long distance electron transfer.</title>
        <authorList>
            <person name="Thorup C."/>
            <person name="Bjerg J.T."/>
            <person name="Schreiber L."/>
            <person name="Nielsen L.P."/>
            <person name="Kjeldsen K.U."/>
            <person name="Boesen T."/>
            <person name="Boggild A."/>
            <person name="Meysman F."/>
            <person name="Geelhoed J."/>
            <person name="Schramm A."/>
        </authorList>
    </citation>
    <scope>NUCLEOTIDE SEQUENCE [LARGE SCALE GENOMIC DNA]</scope>
    <source>
        <strain evidence="2">GS</strain>
    </source>
</reference>
<feature type="chain" id="PRO_5021735703" evidence="1">
    <location>
        <begin position="25"/>
        <end position="318"/>
    </location>
</feature>
<sequence length="318" mass="34295">MNKRTISICGAAMFLSLLVSSAFGYEKEIEELSAQMAEKIAGKGKKTVAVVDFTDLEGNVTQLDQFIAEEFSVALASAGKGFRVIDRTRLKSIIKENKLAATGLIDPATASKLGKIAGVDALVTGTLTPFGDNVRLTVKVLDSETADIIDSAKSNFAKTQAINELFGKEIDSKNVSSLTERTKAADGKTADSQVVKGILFEAKGCKLSGGSLICRLLVTSQDEDKEISVFNDHDWSARTRVFDNMSNEYRASMLEIANKKSRSSSAGHTLVSGVATKLAFTFEGIKESMESLSLLEVAFSDENDNRSKAQLRNIPVSR</sequence>